<dbReference type="RefSeq" id="WP_186816031.1">
    <property type="nucleotide sequence ID" value="NZ_BJXB01000012.1"/>
</dbReference>
<dbReference type="PANTHER" id="PTHR10584">
    <property type="entry name" value="SUGAR KINASE"/>
    <property type="match status" value="1"/>
</dbReference>
<dbReference type="PANTHER" id="PTHR10584:SF166">
    <property type="entry name" value="RIBOKINASE"/>
    <property type="match status" value="1"/>
</dbReference>
<dbReference type="SUPFAM" id="SSF53613">
    <property type="entry name" value="Ribokinase-like"/>
    <property type="match status" value="1"/>
</dbReference>
<evidence type="ECO:0000313" key="5">
    <source>
        <dbReference type="Proteomes" id="UP000321306"/>
    </source>
</evidence>
<reference evidence="4 5" key="1">
    <citation type="submission" date="2019-07" db="EMBL/GenBank/DDBJ databases">
        <title>Whole genome shotgun sequence of Deinococcus cellulosilyticus NBRC 106333.</title>
        <authorList>
            <person name="Hosoyama A."/>
            <person name="Uohara A."/>
            <person name="Ohji S."/>
            <person name="Ichikawa N."/>
        </authorList>
    </citation>
    <scope>NUCLEOTIDE SEQUENCE [LARGE SCALE GENOMIC DNA]</scope>
    <source>
        <strain evidence="4 5">NBRC 106333</strain>
    </source>
</reference>
<dbReference type="InterPro" id="IPR002173">
    <property type="entry name" value="Carboh/pur_kinase_PfkB_CS"/>
</dbReference>
<evidence type="ECO:0000256" key="2">
    <source>
        <dbReference type="ARBA" id="ARBA00022777"/>
    </source>
</evidence>
<dbReference type="Pfam" id="PF00294">
    <property type="entry name" value="PfkB"/>
    <property type="match status" value="1"/>
</dbReference>
<dbReference type="EMBL" id="BJXB01000012">
    <property type="protein sequence ID" value="GEM47168.1"/>
    <property type="molecule type" value="Genomic_DNA"/>
</dbReference>
<evidence type="ECO:0000259" key="3">
    <source>
        <dbReference type="Pfam" id="PF00294"/>
    </source>
</evidence>
<evidence type="ECO:0000256" key="1">
    <source>
        <dbReference type="ARBA" id="ARBA00022679"/>
    </source>
</evidence>
<dbReference type="PROSITE" id="PS00584">
    <property type="entry name" value="PFKB_KINASES_2"/>
    <property type="match status" value="1"/>
</dbReference>
<name>A0A511N3X8_DEIC1</name>
<dbReference type="InterPro" id="IPR029056">
    <property type="entry name" value="Ribokinase-like"/>
</dbReference>
<dbReference type="AlphaFoldDB" id="A0A511N3X8"/>
<dbReference type="Gene3D" id="3.40.1190.20">
    <property type="match status" value="1"/>
</dbReference>
<comment type="caution">
    <text evidence="4">The sequence shown here is derived from an EMBL/GenBank/DDBJ whole genome shotgun (WGS) entry which is preliminary data.</text>
</comment>
<accession>A0A511N3X8</accession>
<organism evidence="4 5">
    <name type="scientific">Deinococcus cellulosilyticus (strain DSM 18568 / NBRC 106333 / KACC 11606 / 5516J-15)</name>
    <dbReference type="NCBI Taxonomy" id="1223518"/>
    <lineage>
        <taxon>Bacteria</taxon>
        <taxon>Thermotogati</taxon>
        <taxon>Deinococcota</taxon>
        <taxon>Deinococci</taxon>
        <taxon>Deinococcales</taxon>
        <taxon>Deinococcaceae</taxon>
        <taxon>Deinococcus</taxon>
    </lineage>
</organism>
<dbReference type="Proteomes" id="UP000321306">
    <property type="component" value="Unassembled WGS sequence"/>
</dbReference>
<dbReference type="GO" id="GO:0016301">
    <property type="term" value="F:kinase activity"/>
    <property type="evidence" value="ECO:0007669"/>
    <property type="project" value="UniProtKB-KW"/>
</dbReference>
<feature type="domain" description="Carbohydrate kinase PfkB" evidence="3">
    <location>
        <begin position="4"/>
        <end position="289"/>
    </location>
</feature>
<keyword evidence="1" id="KW-0808">Transferase</keyword>
<proteinExistence type="predicted"/>
<keyword evidence="2 4" id="KW-0418">Kinase</keyword>
<sequence length="305" mass="33004">MGTLHVVGNVNIDVILGPQTPWPEPGTEVQVPHRDLRAGGSTGNTALALQALGATINMVCNCGTDPPGQWLREEFGSLSRTWASSTAPTALTLGITHPNGERTFFSHLGHLAEFSLAHALSGLQHLVPGEWVLLSGVYQTPELQQDYLQLLHWLKNRKARIAIDPGWPPQGFTPELRTQALAWFSLCDDVLVNEIEAISLTEAPDVQTALLTLAEQLPDTTVIVKCGPHGVRARSRHLEHHVSAPQVQVIDTVGAGDTFNAAYLLAKSQGKTLLSCLEQGVHCASAAISTFPRMYQARDQTQTVL</sequence>
<gene>
    <name evidence="4" type="ORF">DC3_28030</name>
</gene>
<dbReference type="InterPro" id="IPR011611">
    <property type="entry name" value="PfkB_dom"/>
</dbReference>
<dbReference type="GO" id="GO:0005829">
    <property type="term" value="C:cytosol"/>
    <property type="evidence" value="ECO:0007669"/>
    <property type="project" value="TreeGrafter"/>
</dbReference>
<protein>
    <submittedName>
        <fullName evidence="4">Carbohydrate kinase</fullName>
    </submittedName>
</protein>
<evidence type="ECO:0000313" key="4">
    <source>
        <dbReference type="EMBL" id="GEM47168.1"/>
    </source>
</evidence>
<keyword evidence="5" id="KW-1185">Reference proteome</keyword>